<reference evidence="6 7" key="1">
    <citation type="journal article" date="2016" name="Mol. Biol. Evol.">
        <title>Comparative Genomics of Early-Diverging Mushroom-Forming Fungi Provides Insights into the Origins of Lignocellulose Decay Capabilities.</title>
        <authorList>
            <person name="Nagy L.G."/>
            <person name="Riley R."/>
            <person name="Tritt A."/>
            <person name="Adam C."/>
            <person name="Daum C."/>
            <person name="Floudas D."/>
            <person name="Sun H."/>
            <person name="Yadav J.S."/>
            <person name="Pangilinan J."/>
            <person name="Larsson K.H."/>
            <person name="Matsuura K."/>
            <person name="Barry K."/>
            <person name="Labutti K."/>
            <person name="Kuo R."/>
            <person name="Ohm R.A."/>
            <person name="Bhattacharya S.S."/>
            <person name="Shirouzu T."/>
            <person name="Yoshinaga Y."/>
            <person name="Martin F.M."/>
            <person name="Grigoriev I.V."/>
            <person name="Hibbett D.S."/>
        </authorList>
    </citation>
    <scope>NUCLEOTIDE SEQUENCE [LARGE SCALE GENOMIC DNA]</scope>
    <source>
        <strain evidence="6 7">TUFC12733</strain>
    </source>
</reference>
<evidence type="ECO:0000256" key="5">
    <source>
        <dbReference type="ARBA" id="ARBA00039666"/>
    </source>
</evidence>
<dbReference type="NCBIfam" id="TIGR01458">
    <property type="entry name" value="HAD-SF-IIA-hyp3"/>
    <property type="match status" value="1"/>
</dbReference>
<dbReference type="GO" id="GO:0016791">
    <property type="term" value="F:phosphatase activity"/>
    <property type="evidence" value="ECO:0007669"/>
    <property type="project" value="InterPro"/>
</dbReference>
<dbReference type="InterPro" id="IPR023214">
    <property type="entry name" value="HAD_sf"/>
</dbReference>
<dbReference type="InterPro" id="IPR006357">
    <property type="entry name" value="HAD-SF_hydro_IIA"/>
</dbReference>
<dbReference type="OrthoDB" id="426235at2759"/>
<dbReference type="InterPro" id="IPR006355">
    <property type="entry name" value="LHPP/HDHD2"/>
</dbReference>
<comment type="similarity">
    <text evidence="2">Belongs to the HAD-like hydrolase superfamily.</text>
</comment>
<evidence type="ECO:0000256" key="1">
    <source>
        <dbReference type="ARBA" id="ARBA00001946"/>
    </source>
</evidence>
<comment type="cofactor">
    <cofactor evidence="1">
        <name>Mg(2+)</name>
        <dbReference type="ChEBI" id="CHEBI:18420"/>
    </cofactor>
</comment>
<dbReference type="Proteomes" id="UP000076738">
    <property type="component" value="Unassembled WGS sequence"/>
</dbReference>
<accession>A0A167J3H9</accession>
<organism evidence="6 7">
    <name type="scientific">Calocera viscosa (strain TUFC12733)</name>
    <dbReference type="NCBI Taxonomy" id="1330018"/>
    <lineage>
        <taxon>Eukaryota</taxon>
        <taxon>Fungi</taxon>
        <taxon>Dikarya</taxon>
        <taxon>Basidiomycota</taxon>
        <taxon>Agaricomycotina</taxon>
        <taxon>Dacrymycetes</taxon>
        <taxon>Dacrymycetales</taxon>
        <taxon>Dacrymycetaceae</taxon>
        <taxon>Calocera</taxon>
    </lineage>
</organism>
<evidence type="ECO:0000256" key="3">
    <source>
        <dbReference type="ARBA" id="ARBA00022723"/>
    </source>
</evidence>
<protein>
    <recommendedName>
        <fullName evidence="5">Haloacid dehalogenase-like hydrolase domain-containing protein 2</fullName>
    </recommendedName>
</protein>
<dbReference type="STRING" id="1330018.A0A167J3H9"/>
<dbReference type="GO" id="GO:0046872">
    <property type="term" value="F:metal ion binding"/>
    <property type="evidence" value="ECO:0007669"/>
    <property type="project" value="UniProtKB-KW"/>
</dbReference>
<sequence length="302" mass="32494">MAHVNGIKALLIDLSGTLHIGDDPTPNAAQALEKLREAGVPFRLCSNTTKESETDLLARLRRIGFRVSEHEVQTSLMAARQLVHDRGYRNPLLLLSESAKAGFPQGSGEKDCVVVGLAPEELSYARLNEAFRILTGERPGGQSAVLGQSRKPALIATHRARYFADTDGALSLGPGPFITALEEAADVRAEIVGKPSRMFYELSLQGIMPGQGDGDGDGERGWRGEEVAMVGDDVRSDLGDGAVECGFVRVLVKTGKYREGDESKGVKPPDLVVESFAEFVEMLLEGKDSPLDDGISILPIRP</sequence>
<dbReference type="PANTHER" id="PTHR19288:SF46">
    <property type="entry name" value="HALOACID DEHALOGENASE-LIKE HYDROLASE DOMAIN-CONTAINING PROTEIN 2"/>
    <property type="match status" value="1"/>
</dbReference>
<dbReference type="Gene3D" id="3.40.50.1000">
    <property type="entry name" value="HAD superfamily/HAD-like"/>
    <property type="match status" value="2"/>
</dbReference>
<dbReference type="SUPFAM" id="SSF56784">
    <property type="entry name" value="HAD-like"/>
    <property type="match status" value="1"/>
</dbReference>
<evidence type="ECO:0000256" key="2">
    <source>
        <dbReference type="ARBA" id="ARBA00007958"/>
    </source>
</evidence>
<dbReference type="Pfam" id="PF13344">
    <property type="entry name" value="Hydrolase_6"/>
    <property type="match status" value="1"/>
</dbReference>
<dbReference type="AlphaFoldDB" id="A0A167J3H9"/>
<proteinExistence type="inferred from homology"/>
<keyword evidence="3" id="KW-0479">Metal-binding</keyword>
<dbReference type="Pfam" id="PF13242">
    <property type="entry name" value="Hydrolase_like"/>
    <property type="match status" value="1"/>
</dbReference>
<gene>
    <name evidence="6" type="ORF">CALVIDRAFT_583388</name>
</gene>
<evidence type="ECO:0000256" key="4">
    <source>
        <dbReference type="ARBA" id="ARBA00022842"/>
    </source>
</evidence>
<dbReference type="PANTHER" id="PTHR19288">
    <property type="entry name" value="4-NITROPHENYLPHOSPHATASE-RELATED"/>
    <property type="match status" value="1"/>
</dbReference>
<keyword evidence="4" id="KW-0460">Magnesium</keyword>
<name>A0A167J3H9_CALVF</name>
<keyword evidence="7" id="KW-1185">Reference proteome</keyword>
<dbReference type="InterPro" id="IPR036412">
    <property type="entry name" value="HAD-like_sf"/>
</dbReference>
<dbReference type="GO" id="GO:0005737">
    <property type="term" value="C:cytoplasm"/>
    <property type="evidence" value="ECO:0007669"/>
    <property type="project" value="TreeGrafter"/>
</dbReference>
<evidence type="ECO:0000313" key="7">
    <source>
        <dbReference type="Proteomes" id="UP000076738"/>
    </source>
</evidence>
<evidence type="ECO:0000313" key="6">
    <source>
        <dbReference type="EMBL" id="KZO93215.1"/>
    </source>
</evidence>
<dbReference type="EMBL" id="KV417303">
    <property type="protein sequence ID" value="KZO93215.1"/>
    <property type="molecule type" value="Genomic_DNA"/>
</dbReference>